<proteinExistence type="predicted"/>
<protein>
    <submittedName>
        <fullName evidence="1">Uncharacterized protein</fullName>
    </submittedName>
</protein>
<gene>
    <name evidence="1" type="ORF">KL86DES1_21070</name>
</gene>
<organism evidence="1">
    <name type="scientific">uncultured Desulfovibrio sp</name>
    <dbReference type="NCBI Taxonomy" id="167968"/>
    <lineage>
        <taxon>Bacteria</taxon>
        <taxon>Pseudomonadati</taxon>
        <taxon>Thermodesulfobacteriota</taxon>
        <taxon>Desulfovibrionia</taxon>
        <taxon>Desulfovibrionales</taxon>
        <taxon>Desulfovibrionaceae</taxon>
        <taxon>Desulfovibrio</taxon>
        <taxon>environmental samples</taxon>
    </lineage>
</organism>
<sequence length="93" mass="10003">MPRNASRRAFACRTRAFQVLNALTAGDLAGEALAGVTFSITLARMFSHEMPPACGQNRMSGAFQPAKAERICDARAGLRQVGAIPCLRSSCFR</sequence>
<dbReference type="EMBL" id="FMJC01000002">
    <property type="protein sequence ID" value="SCM73144.1"/>
    <property type="molecule type" value="Genomic_DNA"/>
</dbReference>
<accession>A0A212L6D5</accession>
<evidence type="ECO:0000313" key="1">
    <source>
        <dbReference type="EMBL" id="SCM73144.1"/>
    </source>
</evidence>
<reference evidence="1" key="1">
    <citation type="submission" date="2016-08" db="EMBL/GenBank/DDBJ databases">
        <authorList>
            <person name="Seilhamer J.J."/>
        </authorList>
    </citation>
    <scope>NUCLEOTIDE SEQUENCE</scope>
    <source>
        <strain evidence="1">86-1</strain>
    </source>
</reference>
<dbReference type="AlphaFoldDB" id="A0A212L6D5"/>
<name>A0A212L6D5_9BACT</name>